<protein>
    <submittedName>
        <fullName evidence="1">Uncharacterized protein</fullName>
    </submittedName>
</protein>
<dbReference type="Proteomes" id="UP000324800">
    <property type="component" value="Unassembled WGS sequence"/>
</dbReference>
<reference evidence="1 2" key="1">
    <citation type="submission" date="2019-03" db="EMBL/GenBank/DDBJ databases">
        <title>Single cell metagenomics reveals metabolic interactions within the superorganism composed of flagellate Streblomastix strix and complex community of Bacteroidetes bacteria on its surface.</title>
        <authorList>
            <person name="Treitli S.C."/>
            <person name="Kolisko M."/>
            <person name="Husnik F."/>
            <person name="Keeling P."/>
            <person name="Hampl V."/>
        </authorList>
    </citation>
    <scope>NUCLEOTIDE SEQUENCE [LARGE SCALE GENOMIC DNA]</scope>
    <source>
        <strain evidence="1">ST1C</strain>
    </source>
</reference>
<name>A0A5J4VVX7_9EUKA</name>
<gene>
    <name evidence="1" type="ORF">EZS28_017866</name>
</gene>
<dbReference type="EMBL" id="SNRW01004726">
    <property type="protein sequence ID" value="KAA6386610.1"/>
    <property type="molecule type" value="Genomic_DNA"/>
</dbReference>
<comment type="caution">
    <text evidence="1">The sequence shown here is derived from an EMBL/GenBank/DDBJ whole genome shotgun (WGS) entry which is preliminary data.</text>
</comment>
<sequence>MNSMNPPSLIEYKVYSVYLKPEVRLEMMEGRILDKELKYMKVRNAMMMNVDLQILRILSFRLENEQLFDIVFVRDIGVYEKVQF</sequence>
<accession>A0A5J4VVX7</accession>
<proteinExistence type="predicted"/>
<evidence type="ECO:0000313" key="2">
    <source>
        <dbReference type="Proteomes" id="UP000324800"/>
    </source>
</evidence>
<evidence type="ECO:0000313" key="1">
    <source>
        <dbReference type="EMBL" id="KAA6386610.1"/>
    </source>
</evidence>
<organism evidence="1 2">
    <name type="scientific">Streblomastix strix</name>
    <dbReference type="NCBI Taxonomy" id="222440"/>
    <lineage>
        <taxon>Eukaryota</taxon>
        <taxon>Metamonada</taxon>
        <taxon>Preaxostyla</taxon>
        <taxon>Oxymonadida</taxon>
        <taxon>Streblomastigidae</taxon>
        <taxon>Streblomastix</taxon>
    </lineage>
</organism>
<dbReference type="AlphaFoldDB" id="A0A5J4VVX7"/>